<evidence type="ECO:0000313" key="6">
    <source>
        <dbReference type="Proteomes" id="UP001500957"/>
    </source>
</evidence>
<dbReference type="InterPro" id="IPR051052">
    <property type="entry name" value="Diverse_substrate_MTase"/>
</dbReference>
<dbReference type="Proteomes" id="UP001500957">
    <property type="component" value="Unassembled WGS sequence"/>
</dbReference>
<sequence length="247" mass="27327">MSGAYPGAIPSPNIWDYPEIYEVENRAVDPDRVIEAAIAELVAQSRAGLLGGDTTWGHVLDVGCGNGFHLPRLAEVAKRVTGVEPRASLAAAAQHRTRHLSNVTIRQGVAQDLPVPSGSVDVAHARWAYFFGPGCEPGLREIDRVVRRGGLAVFLDHDSTRSELGRWFADGLAVDGIPRDVGTYERFWARNGFARRSLDIRWQFENAEDLAAVLRIEFPAETVLRALAEIGDRLELEAAVNLWFRRY</sequence>
<dbReference type="CDD" id="cd02440">
    <property type="entry name" value="AdoMet_MTases"/>
    <property type="match status" value="1"/>
</dbReference>
<dbReference type="Gene3D" id="3.40.50.150">
    <property type="entry name" value="Vaccinia Virus protein VP39"/>
    <property type="match status" value="1"/>
</dbReference>
<evidence type="ECO:0000313" key="5">
    <source>
        <dbReference type="EMBL" id="GAA0622105.1"/>
    </source>
</evidence>
<keyword evidence="6" id="KW-1185">Reference proteome</keyword>
<dbReference type="PANTHER" id="PTHR44942:SF4">
    <property type="entry name" value="METHYLTRANSFERASE TYPE 11 DOMAIN-CONTAINING PROTEIN"/>
    <property type="match status" value="1"/>
</dbReference>
<evidence type="ECO:0000256" key="3">
    <source>
        <dbReference type="ARBA" id="ARBA00022679"/>
    </source>
</evidence>
<gene>
    <name evidence="5" type="ORF">GCM10009547_26170</name>
</gene>
<proteinExistence type="inferred from homology"/>
<name>A0ABP3S5H5_9ACTN</name>
<reference evidence="6" key="1">
    <citation type="journal article" date="2019" name="Int. J. Syst. Evol. Microbiol.">
        <title>The Global Catalogue of Microorganisms (GCM) 10K type strain sequencing project: providing services to taxonomists for standard genome sequencing and annotation.</title>
        <authorList>
            <consortium name="The Broad Institute Genomics Platform"/>
            <consortium name="The Broad Institute Genome Sequencing Center for Infectious Disease"/>
            <person name="Wu L."/>
            <person name="Ma J."/>
        </authorList>
    </citation>
    <scope>NUCLEOTIDE SEQUENCE [LARGE SCALE GENOMIC DNA]</scope>
    <source>
        <strain evidence="6">JCM 10671</strain>
    </source>
</reference>
<dbReference type="PANTHER" id="PTHR44942">
    <property type="entry name" value="METHYLTRANSF_11 DOMAIN-CONTAINING PROTEIN"/>
    <property type="match status" value="1"/>
</dbReference>
<evidence type="ECO:0000256" key="1">
    <source>
        <dbReference type="ARBA" id="ARBA00008361"/>
    </source>
</evidence>
<dbReference type="SUPFAM" id="SSF53335">
    <property type="entry name" value="S-adenosyl-L-methionine-dependent methyltransferases"/>
    <property type="match status" value="1"/>
</dbReference>
<dbReference type="GO" id="GO:0008168">
    <property type="term" value="F:methyltransferase activity"/>
    <property type="evidence" value="ECO:0007669"/>
    <property type="project" value="UniProtKB-KW"/>
</dbReference>
<organism evidence="5 6">
    <name type="scientific">Sporichthya brevicatena</name>
    <dbReference type="NCBI Taxonomy" id="171442"/>
    <lineage>
        <taxon>Bacteria</taxon>
        <taxon>Bacillati</taxon>
        <taxon>Actinomycetota</taxon>
        <taxon>Actinomycetes</taxon>
        <taxon>Sporichthyales</taxon>
        <taxon>Sporichthyaceae</taxon>
        <taxon>Sporichthya</taxon>
    </lineage>
</organism>
<dbReference type="GO" id="GO:0032259">
    <property type="term" value="P:methylation"/>
    <property type="evidence" value="ECO:0007669"/>
    <property type="project" value="UniProtKB-KW"/>
</dbReference>
<evidence type="ECO:0000259" key="4">
    <source>
        <dbReference type="Pfam" id="PF08241"/>
    </source>
</evidence>
<dbReference type="InterPro" id="IPR013216">
    <property type="entry name" value="Methyltransf_11"/>
</dbReference>
<protein>
    <submittedName>
        <fullName evidence="5">Class I SAM-dependent methyltransferase</fullName>
    </submittedName>
</protein>
<comment type="caution">
    <text evidence="5">The sequence shown here is derived from an EMBL/GenBank/DDBJ whole genome shotgun (WGS) entry which is preliminary data.</text>
</comment>
<keyword evidence="3" id="KW-0808">Transferase</keyword>
<accession>A0ABP3S5H5</accession>
<dbReference type="EMBL" id="BAAAHE010000020">
    <property type="protein sequence ID" value="GAA0622105.1"/>
    <property type="molecule type" value="Genomic_DNA"/>
</dbReference>
<feature type="domain" description="Methyltransferase type 11" evidence="4">
    <location>
        <begin position="60"/>
        <end position="154"/>
    </location>
</feature>
<evidence type="ECO:0000256" key="2">
    <source>
        <dbReference type="ARBA" id="ARBA00022603"/>
    </source>
</evidence>
<dbReference type="InterPro" id="IPR029063">
    <property type="entry name" value="SAM-dependent_MTases_sf"/>
</dbReference>
<dbReference type="Pfam" id="PF08241">
    <property type="entry name" value="Methyltransf_11"/>
    <property type="match status" value="1"/>
</dbReference>
<keyword evidence="2 5" id="KW-0489">Methyltransferase</keyword>
<dbReference type="RefSeq" id="WP_344605381.1">
    <property type="nucleotide sequence ID" value="NZ_BAAAHE010000020.1"/>
</dbReference>
<comment type="similarity">
    <text evidence="1">Belongs to the methyltransferase superfamily.</text>
</comment>